<reference evidence="5" key="1">
    <citation type="journal article" date="2012" name="Nat. Biotechnol.">
        <title>Draft genome sequence of pigeonpea (Cajanus cajan), an orphan legume crop of resource-poor farmers.</title>
        <authorList>
            <person name="Varshney R.K."/>
            <person name="Chen W."/>
            <person name="Li Y."/>
            <person name="Bharti A.K."/>
            <person name="Saxena R.K."/>
            <person name="Schlueter J.A."/>
            <person name="Donoghue M.T."/>
            <person name="Azam S."/>
            <person name="Fan G."/>
            <person name="Whaley A.M."/>
            <person name="Farmer A.D."/>
            <person name="Sheridan J."/>
            <person name="Iwata A."/>
            <person name="Tuteja R."/>
            <person name="Penmetsa R.V."/>
            <person name="Wu W."/>
            <person name="Upadhyaya H.D."/>
            <person name="Yang S.P."/>
            <person name="Shah T."/>
            <person name="Saxena K.B."/>
            <person name="Michael T."/>
            <person name="McCombie W.R."/>
            <person name="Yang B."/>
            <person name="Zhang G."/>
            <person name="Yang H."/>
            <person name="Wang J."/>
            <person name="Spillane C."/>
            <person name="Cook D.R."/>
            <person name="May G.D."/>
            <person name="Xu X."/>
            <person name="Jackson S.A."/>
        </authorList>
    </citation>
    <scope>NUCLEOTIDE SEQUENCE [LARGE SCALE GENOMIC DNA]</scope>
</reference>
<keyword evidence="1" id="KW-0028">Amino-acid biosynthesis</keyword>
<dbReference type="PIRSF" id="PIRSF006655">
    <property type="entry name" value="DHQ_synth"/>
    <property type="match status" value="1"/>
</dbReference>
<dbReference type="Pfam" id="PF26558">
    <property type="entry name" value="DHQS_2nd"/>
    <property type="match status" value="1"/>
</dbReference>
<name>A0A151RAR0_CAJCA</name>
<dbReference type="PANTHER" id="PTHR33563">
    <property type="match status" value="1"/>
</dbReference>
<dbReference type="AlphaFoldDB" id="A0A151RAR0"/>
<sequence>MALSSHICISHFTSPPSSLSASSLRLSSLYTLSSRNIRGTNLNSLHSEKILLRHKHNSPCSSMSSSQTLLDGTGKPSKRVWIWTSNKQVMTAAVERGWNTFVFPSHHRQLAHDWSSIAVICPLFVSERVILDGQNTRVATIFDVSTPEELEGLRPEDEQAENIVVNLLDWQVIPAENIIAAFQSSHKTVFAISNNTSEAQVFLEALEHGLDGIIMKVEDVEPVLELKEYFDRRMEESNLLSLTKATVTHIQVAGMGDRVCVDLCSLMRPGEGLLVGSFARGLFLVHSECLESNYIASRPFRVNAGPVHAYVAVPGGRTCYLSELKSGKEVIVVDQQGHQRIAIVGRVKIESRPLILVEAEIESDNQAISILLQNAETVALVCPPQGNTLLKTAIPVTSLKVGDEILLRVQGGARHTGIEIQEFIVEK</sequence>
<keyword evidence="2" id="KW-0057">Aromatic amino acid biosynthesis</keyword>
<evidence type="ECO:0000259" key="3">
    <source>
        <dbReference type="Pfam" id="PF01959"/>
    </source>
</evidence>
<dbReference type="InterPro" id="IPR002812">
    <property type="entry name" value="DHQS"/>
</dbReference>
<gene>
    <name evidence="5" type="ORF">KK1_039040</name>
</gene>
<dbReference type="GO" id="GO:0016491">
    <property type="term" value="F:oxidoreductase activity"/>
    <property type="evidence" value="ECO:0007669"/>
    <property type="project" value="InterPro"/>
</dbReference>
<keyword evidence="6" id="KW-1185">Reference proteome</keyword>
<dbReference type="OMA" id="HFGMAIK"/>
<evidence type="ECO:0000313" key="6">
    <source>
        <dbReference type="Proteomes" id="UP000075243"/>
    </source>
</evidence>
<evidence type="ECO:0000256" key="2">
    <source>
        <dbReference type="ARBA" id="ARBA00023141"/>
    </source>
</evidence>
<feature type="domain" description="3-dehydroquinate synthase C-terminal" evidence="4">
    <location>
        <begin position="245"/>
        <end position="427"/>
    </location>
</feature>
<dbReference type="Proteomes" id="UP000075243">
    <property type="component" value="Unassembled WGS sequence"/>
</dbReference>
<dbReference type="GO" id="GO:0009073">
    <property type="term" value="P:aromatic amino acid family biosynthetic process"/>
    <property type="evidence" value="ECO:0007669"/>
    <property type="project" value="UniProtKB-KW"/>
</dbReference>
<dbReference type="GO" id="GO:0003856">
    <property type="term" value="F:3-dehydroquinate synthase activity"/>
    <property type="evidence" value="ECO:0007669"/>
    <property type="project" value="InterPro"/>
</dbReference>
<dbReference type="PANTHER" id="PTHR33563:SF1">
    <property type="entry name" value="3-DEHYDROQUINATE SYNTHASE"/>
    <property type="match status" value="1"/>
</dbReference>
<proteinExistence type="predicted"/>
<accession>A0A151RAR0</accession>
<dbReference type="EMBL" id="KQ483892">
    <property type="protein sequence ID" value="KYP39642.1"/>
    <property type="molecule type" value="Genomic_DNA"/>
</dbReference>
<dbReference type="InterPro" id="IPR030960">
    <property type="entry name" value="DHQS/DOIS_N"/>
</dbReference>
<dbReference type="GO" id="GO:0008652">
    <property type="term" value="P:amino acid biosynthetic process"/>
    <property type="evidence" value="ECO:0007669"/>
    <property type="project" value="UniProtKB-KW"/>
</dbReference>
<evidence type="ECO:0000259" key="4">
    <source>
        <dbReference type="Pfam" id="PF26558"/>
    </source>
</evidence>
<protein>
    <submittedName>
        <fullName evidence="5">3-dehydroquinate synthase</fullName>
    </submittedName>
</protein>
<dbReference type="OrthoDB" id="3275at2759"/>
<dbReference type="STRING" id="3821.A0A151RAR0"/>
<feature type="domain" description="3-dehydroquinate synthase N-terminal" evidence="3">
    <location>
        <begin position="78"/>
        <end position="230"/>
    </location>
</feature>
<dbReference type="InterPro" id="IPR056179">
    <property type="entry name" value="DHQS_C"/>
</dbReference>
<dbReference type="Pfam" id="PF01959">
    <property type="entry name" value="DHQS"/>
    <property type="match status" value="1"/>
</dbReference>
<evidence type="ECO:0000256" key="1">
    <source>
        <dbReference type="ARBA" id="ARBA00022605"/>
    </source>
</evidence>
<organism evidence="5 6">
    <name type="scientific">Cajanus cajan</name>
    <name type="common">Pigeon pea</name>
    <name type="synonym">Cajanus indicus</name>
    <dbReference type="NCBI Taxonomy" id="3821"/>
    <lineage>
        <taxon>Eukaryota</taxon>
        <taxon>Viridiplantae</taxon>
        <taxon>Streptophyta</taxon>
        <taxon>Embryophyta</taxon>
        <taxon>Tracheophyta</taxon>
        <taxon>Spermatophyta</taxon>
        <taxon>Magnoliopsida</taxon>
        <taxon>eudicotyledons</taxon>
        <taxon>Gunneridae</taxon>
        <taxon>Pentapetalae</taxon>
        <taxon>rosids</taxon>
        <taxon>fabids</taxon>
        <taxon>Fabales</taxon>
        <taxon>Fabaceae</taxon>
        <taxon>Papilionoideae</taxon>
        <taxon>50 kb inversion clade</taxon>
        <taxon>NPAAA clade</taxon>
        <taxon>indigoferoid/millettioid clade</taxon>
        <taxon>Phaseoleae</taxon>
        <taxon>Cajanus</taxon>
    </lineage>
</organism>
<dbReference type="Gramene" id="C.cajan_41157.t">
    <property type="protein sequence ID" value="C.cajan_41157.t"/>
    <property type="gene ID" value="C.cajan_41157"/>
</dbReference>
<evidence type="ECO:0000313" key="5">
    <source>
        <dbReference type="EMBL" id="KYP39642.1"/>
    </source>
</evidence>